<dbReference type="PANTHER" id="PTHR45924:SF4">
    <property type="entry name" value="PLECKSTRIN HOMOLOGY DOMAIN-CONTAINING FAMILY G MEMBER 3"/>
    <property type="match status" value="1"/>
</dbReference>
<dbReference type="InterPro" id="IPR000219">
    <property type="entry name" value="DH_dom"/>
</dbReference>
<evidence type="ECO:0000256" key="1">
    <source>
        <dbReference type="ARBA" id="ARBA00022553"/>
    </source>
</evidence>
<dbReference type="GO" id="GO:0031267">
    <property type="term" value="F:small GTPase binding"/>
    <property type="evidence" value="ECO:0007669"/>
    <property type="project" value="TreeGrafter"/>
</dbReference>
<dbReference type="InterPro" id="IPR011993">
    <property type="entry name" value="PH-like_dom_sf"/>
</dbReference>
<feature type="non-terminal residue" evidence="5">
    <location>
        <position position="1"/>
    </location>
</feature>
<name>A0A553R264_9TELE</name>
<dbReference type="GO" id="GO:0005085">
    <property type="term" value="F:guanyl-nucleotide exchange factor activity"/>
    <property type="evidence" value="ECO:0007669"/>
    <property type="project" value="InterPro"/>
</dbReference>
<evidence type="ECO:0000313" key="6">
    <source>
        <dbReference type="Proteomes" id="UP000316079"/>
    </source>
</evidence>
<feature type="compositionally biased region" description="Low complexity" evidence="2">
    <location>
        <begin position="27"/>
        <end position="41"/>
    </location>
</feature>
<dbReference type="OrthoDB" id="1594986at2759"/>
<feature type="region of interest" description="Disordered" evidence="2">
    <location>
        <begin position="773"/>
        <end position="795"/>
    </location>
</feature>
<dbReference type="EMBL" id="SRMA01025309">
    <property type="protein sequence ID" value="TRY96261.1"/>
    <property type="molecule type" value="Genomic_DNA"/>
</dbReference>
<protein>
    <recommendedName>
        <fullName evidence="7">DH domain-containing protein</fullName>
    </recommendedName>
</protein>
<feature type="domain" description="DH" evidence="4">
    <location>
        <begin position="89"/>
        <end position="269"/>
    </location>
</feature>
<gene>
    <name evidence="5" type="ORF">DNTS_001496</name>
</gene>
<dbReference type="InterPro" id="IPR043324">
    <property type="entry name" value="PH_PLEKHG1_G2_G3"/>
</dbReference>
<feature type="domain" description="PH" evidence="3">
    <location>
        <begin position="293"/>
        <end position="391"/>
    </location>
</feature>
<feature type="compositionally biased region" description="Polar residues" evidence="2">
    <location>
        <begin position="666"/>
        <end position="683"/>
    </location>
</feature>
<proteinExistence type="predicted"/>
<dbReference type="PROSITE" id="PS50010">
    <property type="entry name" value="DH_2"/>
    <property type="match status" value="1"/>
</dbReference>
<dbReference type="Pfam" id="PF22697">
    <property type="entry name" value="SOS1_NGEF_PH"/>
    <property type="match status" value="1"/>
</dbReference>
<evidence type="ECO:0008006" key="7">
    <source>
        <dbReference type="Google" id="ProtNLM"/>
    </source>
</evidence>
<reference evidence="5 6" key="1">
    <citation type="journal article" date="2019" name="Sci. Data">
        <title>Hybrid genome assembly and annotation of Danionella translucida.</title>
        <authorList>
            <person name="Kadobianskyi M."/>
            <person name="Schulze L."/>
            <person name="Schuelke M."/>
            <person name="Judkewitz B."/>
        </authorList>
    </citation>
    <scope>NUCLEOTIDE SEQUENCE [LARGE SCALE GENOMIC DNA]</scope>
    <source>
        <strain evidence="5 6">Bolton</strain>
    </source>
</reference>
<dbReference type="SMART" id="SM00233">
    <property type="entry name" value="PH"/>
    <property type="match status" value="1"/>
</dbReference>
<feature type="compositionally biased region" description="Polar residues" evidence="2">
    <location>
        <begin position="1"/>
        <end position="11"/>
    </location>
</feature>
<keyword evidence="1" id="KW-0597">Phosphoprotein</keyword>
<dbReference type="SUPFAM" id="SSF50729">
    <property type="entry name" value="PH domain-like"/>
    <property type="match status" value="1"/>
</dbReference>
<feature type="compositionally biased region" description="Basic and acidic residues" evidence="2">
    <location>
        <begin position="473"/>
        <end position="486"/>
    </location>
</feature>
<dbReference type="PROSITE" id="PS50003">
    <property type="entry name" value="PH_DOMAIN"/>
    <property type="match status" value="1"/>
</dbReference>
<comment type="caution">
    <text evidence="5">The sequence shown here is derived from an EMBL/GenBank/DDBJ whole genome shotgun (WGS) entry which is preliminary data.</text>
</comment>
<evidence type="ECO:0000259" key="3">
    <source>
        <dbReference type="PROSITE" id="PS50003"/>
    </source>
</evidence>
<dbReference type="SUPFAM" id="SSF48065">
    <property type="entry name" value="DBL homology domain (DH-domain)"/>
    <property type="match status" value="1"/>
</dbReference>
<dbReference type="Pfam" id="PF00621">
    <property type="entry name" value="RhoGEF"/>
    <property type="match status" value="1"/>
</dbReference>
<dbReference type="CDD" id="cd00160">
    <property type="entry name" value="RhoGEF"/>
    <property type="match status" value="1"/>
</dbReference>
<feature type="region of interest" description="Disordered" evidence="2">
    <location>
        <begin position="846"/>
        <end position="869"/>
    </location>
</feature>
<dbReference type="InterPro" id="IPR035899">
    <property type="entry name" value="DBL_dom_sf"/>
</dbReference>
<organism evidence="5 6">
    <name type="scientific">Danionella cerebrum</name>
    <dbReference type="NCBI Taxonomy" id="2873325"/>
    <lineage>
        <taxon>Eukaryota</taxon>
        <taxon>Metazoa</taxon>
        <taxon>Chordata</taxon>
        <taxon>Craniata</taxon>
        <taxon>Vertebrata</taxon>
        <taxon>Euteleostomi</taxon>
        <taxon>Actinopterygii</taxon>
        <taxon>Neopterygii</taxon>
        <taxon>Teleostei</taxon>
        <taxon>Ostariophysi</taxon>
        <taxon>Cypriniformes</taxon>
        <taxon>Danionidae</taxon>
        <taxon>Danioninae</taxon>
        <taxon>Danionella</taxon>
    </lineage>
</organism>
<dbReference type="GO" id="GO:0005829">
    <property type="term" value="C:cytosol"/>
    <property type="evidence" value="ECO:0007669"/>
    <property type="project" value="UniProtKB-ARBA"/>
</dbReference>
<feature type="region of interest" description="Disordered" evidence="2">
    <location>
        <begin position="1"/>
        <end position="41"/>
    </location>
</feature>
<dbReference type="Gene3D" id="1.20.900.10">
    <property type="entry name" value="Dbl homology (DH) domain"/>
    <property type="match status" value="1"/>
</dbReference>
<keyword evidence="6" id="KW-1185">Reference proteome</keyword>
<feature type="region of interest" description="Disordered" evidence="2">
    <location>
        <begin position="427"/>
        <end position="449"/>
    </location>
</feature>
<accession>A0A553R264</accession>
<evidence type="ECO:0000259" key="4">
    <source>
        <dbReference type="PROSITE" id="PS50010"/>
    </source>
</evidence>
<dbReference type="Gene3D" id="2.30.29.30">
    <property type="entry name" value="Pleckstrin-homology domain (PH domain)/Phosphotyrosine-binding domain (PTB)"/>
    <property type="match status" value="1"/>
</dbReference>
<sequence length="1184" mass="133389">WQRSSSGSSVGTPDLHLSRLSSERPASGVSSVSSSESSLELEGNVVASPLVISGAGDTDPELLGADWSTSDPKSPFASLTMAPNPQLSYLDRVVMEILETERMYVRDLHSIVQDYLVPIIDSRELPIKPEQVCSLFGNIEHIYEFNSELLQCLDLCASDPVAIARCFVDKSEYFEIYTQYCTNYPNSVAVLTDCLKNKSLARFFRDRQASLKRSLPLGSYLLKPVQRILKYHLLLQEIAKHFGADQEGYDVVLEAIESMTGVAWYINDMKRKHEHAVRLQEIQSLLINWKGADLATFGELVLEGTFPVHRAKNERTLFLFDRMLLITKKRGEHYVYKHHISCSTLMLIESAKDSLSFSVTHYKHPKQPHTVQARTVEEKKLWAHHIKRLILENHHAIIPQTAKDAILDMRPTFPVKYRYSPDRLKKTTSSFNEDSSVISQTQRRRSDPAKWPLRSAKGVLKHVESAGALTMLRDQRSEMEERKSPEIKQNGSDLHCTQDLKESIAGNEERGLMGVQQGTEELGPQMETMADHSDDCDPVVTGCHSDPEIAALGDGGAEIADKMETVDLLFPPETLVDNKESNIRKTTDVEEDLAISFANFGMSTVDKSSDISEQGSNISRKSSFGIEGSVDLGCPSSQTDSRRSSLQSFCTEHRETEHQEFASISPEPSNENVLDSPFTQDQVTPRKPDTLSKKDRYLIRKIRRYYEHAEHQDASFAVKRRESLSHIPAGLVRNLSQQLNGFTDEDMPFNRRRVSVSRPTLWSVFNLPSLEKSLENTDVENPTDGGGLESDEQFKNPSDMVNMWENMEIIGSCEEQSQLNTFVQEGKEDISKVSSDSGLGEPLLILEDSDESSPRSSPITEDLQPMEQKPIENRKVQHPPLPKIITLRCASEEEFILQDMEKMKNKVFHLARQYSQRIKRSRPVMKQRSKISESHFITKNLSSVMEERTQGKEKGVQDTALFLPLNEPVDLKSSSQPSGLCSSGSSPLPFLCRLYPPRPQSPVQTESFLWPDVKELCTKYSNHMQDDIVASSCLFPVIRSTSFPEKVLNNESKMSGVLRSLSCSSPLYRTTSTDLECSGKTLKGDPLPLLCRAEAFDFQVSEAFEEPESCKSKDLLLERTRDKSENESRPRVDVVLQSGGKEEFLGGWINSRGPPTALLGKSERGPRCLVKNLREKFQNLSLYT</sequence>
<dbReference type="FunFam" id="1.20.900.10:FF:000019">
    <property type="entry name" value="Pleckstrin homology domain-containing family G member 1"/>
    <property type="match status" value="1"/>
</dbReference>
<feature type="region of interest" description="Disordered" evidence="2">
    <location>
        <begin position="660"/>
        <end position="689"/>
    </location>
</feature>
<dbReference type="PANTHER" id="PTHR45924">
    <property type="entry name" value="FI17866P1"/>
    <property type="match status" value="1"/>
</dbReference>
<feature type="region of interest" description="Disordered" evidence="2">
    <location>
        <begin position="470"/>
        <end position="494"/>
    </location>
</feature>
<feature type="compositionally biased region" description="Polar residues" evidence="2">
    <location>
        <begin position="427"/>
        <end position="441"/>
    </location>
</feature>
<evidence type="ECO:0000313" key="5">
    <source>
        <dbReference type="EMBL" id="TRY96261.1"/>
    </source>
</evidence>
<dbReference type="Proteomes" id="UP000316079">
    <property type="component" value="Unassembled WGS sequence"/>
</dbReference>
<dbReference type="InterPro" id="IPR001849">
    <property type="entry name" value="PH_domain"/>
</dbReference>
<dbReference type="InterPro" id="IPR055251">
    <property type="entry name" value="SOS1_NGEF_PH"/>
</dbReference>
<evidence type="ECO:0000256" key="2">
    <source>
        <dbReference type="SAM" id="MobiDB-lite"/>
    </source>
</evidence>
<dbReference type="CDD" id="cd13243">
    <property type="entry name" value="PH_PLEKHG1_G2_G3"/>
    <property type="match status" value="1"/>
</dbReference>
<dbReference type="SMART" id="SM00325">
    <property type="entry name" value="RhoGEF"/>
    <property type="match status" value="1"/>
</dbReference>
<dbReference type="AlphaFoldDB" id="A0A553R264"/>
<dbReference type="GO" id="GO:2000114">
    <property type="term" value="P:regulation of establishment of cell polarity"/>
    <property type="evidence" value="ECO:0007669"/>
    <property type="project" value="TreeGrafter"/>
</dbReference>